<name>A0ACB0DZ32_RANTA</name>
<gene>
    <name evidence="1" type="ORF">MRATA1EN3_LOCUS4692</name>
</gene>
<protein>
    <submittedName>
        <fullName evidence="1">Uncharacterized protein</fullName>
    </submittedName>
</protein>
<proteinExistence type="predicted"/>
<dbReference type="Proteomes" id="UP001162501">
    <property type="component" value="Chromosome 12"/>
</dbReference>
<reference evidence="1" key="1">
    <citation type="submission" date="2023-05" db="EMBL/GenBank/DDBJ databases">
        <authorList>
            <consortium name="ELIXIR-Norway"/>
        </authorList>
    </citation>
    <scope>NUCLEOTIDE SEQUENCE</scope>
</reference>
<evidence type="ECO:0000313" key="1">
    <source>
        <dbReference type="EMBL" id="CAI9693479.1"/>
    </source>
</evidence>
<dbReference type="EMBL" id="OX596096">
    <property type="protein sequence ID" value="CAI9693479.1"/>
    <property type="molecule type" value="Genomic_DNA"/>
</dbReference>
<sequence length="228" mass="23823">MAETPTHSIPSCWPALYLERSNMSIHRSLLLTPVVDIAVLPIICTLMQTGLQQQNDCENRLEVREWDALSAAGLTPGDWVGPPAPRAGLGLSVDRGRAAREARVRLRPGRVCARSGASGLAAGSSASPELEPAAVGTSSPSRSPLSGVQRGPPPRGPLSAALPVGLAVGLGQGLSPGLTATGSPSPTWRLRHEKEVRLPLHAASSGIWNQQEIAGAPSPRLCSQPSLW</sequence>
<organism evidence="1 2">
    <name type="scientific">Rangifer tarandus platyrhynchus</name>
    <name type="common">Svalbard reindeer</name>
    <dbReference type="NCBI Taxonomy" id="3082113"/>
    <lineage>
        <taxon>Eukaryota</taxon>
        <taxon>Metazoa</taxon>
        <taxon>Chordata</taxon>
        <taxon>Craniata</taxon>
        <taxon>Vertebrata</taxon>
        <taxon>Euteleostomi</taxon>
        <taxon>Mammalia</taxon>
        <taxon>Eutheria</taxon>
        <taxon>Laurasiatheria</taxon>
        <taxon>Artiodactyla</taxon>
        <taxon>Ruminantia</taxon>
        <taxon>Pecora</taxon>
        <taxon>Cervidae</taxon>
        <taxon>Odocoileinae</taxon>
        <taxon>Rangifer</taxon>
    </lineage>
</organism>
<accession>A0ACB0DZ32</accession>
<evidence type="ECO:0000313" key="2">
    <source>
        <dbReference type="Proteomes" id="UP001162501"/>
    </source>
</evidence>